<dbReference type="KEGG" id="ngr:NAEGRDRAFT_80243"/>
<sequence>MTTSLTEPLSGSAGRELSSWEKTKKVLRTISRNTIGNRRLRMYLLSVFKIVVISFVQANDLLGITTGHLVDGETDVQFGLKITSYIAMICIPILFTFRYIRELIAVKRKKPLTIWINWIESIIYFIFCIYSFATGIIHFVYLGREYDYNYNKRKKDPAYFANKSASLEEHLAVEILEVLVQWYVIFEKATHYTHASHSVSIFLARPVHVGHHDDHSSEYKLVSQHEDDDGGDDDHHE</sequence>
<dbReference type="AlphaFoldDB" id="D2VJZ1"/>
<name>D2VJZ1_NAEGR</name>
<keyword evidence="1" id="KW-0472">Membrane</keyword>
<protein>
    <submittedName>
        <fullName evidence="2">Uncharacterized protein</fullName>
    </submittedName>
</protein>
<organism evidence="3">
    <name type="scientific">Naegleria gruberi</name>
    <name type="common">Amoeba</name>
    <dbReference type="NCBI Taxonomy" id="5762"/>
    <lineage>
        <taxon>Eukaryota</taxon>
        <taxon>Discoba</taxon>
        <taxon>Heterolobosea</taxon>
        <taxon>Tetramitia</taxon>
        <taxon>Eutetramitia</taxon>
        <taxon>Vahlkampfiidae</taxon>
        <taxon>Naegleria</taxon>
    </lineage>
</organism>
<reference evidence="2 3" key="1">
    <citation type="journal article" date="2010" name="Cell">
        <title>The genome of Naegleria gruberi illuminates early eukaryotic versatility.</title>
        <authorList>
            <person name="Fritz-Laylin L.K."/>
            <person name="Prochnik S.E."/>
            <person name="Ginger M.L."/>
            <person name="Dacks J.B."/>
            <person name="Carpenter M.L."/>
            <person name="Field M.C."/>
            <person name="Kuo A."/>
            <person name="Paredez A."/>
            <person name="Chapman J."/>
            <person name="Pham J."/>
            <person name="Shu S."/>
            <person name="Neupane R."/>
            <person name="Cipriano M."/>
            <person name="Mancuso J."/>
            <person name="Tu H."/>
            <person name="Salamov A."/>
            <person name="Lindquist E."/>
            <person name="Shapiro H."/>
            <person name="Lucas S."/>
            <person name="Grigoriev I.V."/>
            <person name="Cande W.Z."/>
            <person name="Fulton C."/>
            <person name="Rokhsar D.S."/>
            <person name="Dawson S.C."/>
        </authorList>
    </citation>
    <scope>NUCLEOTIDE SEQUENCE [LARGE SCALE GENOMIC DNA]</scope>
    <source>
        <strain evidence="2 3">NEG-M</strain>
    </source>
</reference>
<dbReference type="OrthoDB" id="10392484at2759"/>
<evidence type="ECO:0000313" key="2">
    <source>
        <dbReference type="EMBL" id="EFC42854.1"/>
    </source>
</evidence>
<proteinExistence type="predicted"/>
<evidence type="ECO:0000256" key="1">
    <source>
        <dbReference type="SAM" id="Phobius"/>
    </source>
</evidence>
<dbReference type="Proteomes" id="UP000006671">
    <property type="component" value="Unassembled WGS sequence"/>
</dbReference>
<feature type="transmembrane region" description="Helical" evidence="1">
    <location>
        <begin position="121"/>
        <end position="142"/>
    </location>
</feature>
<accession>D2VJZ1</accession>
<dbReference type="GeneID" id="8852058"/>
<dbReference type="VEuPathDB" id="AmoebaDB:NAEGRDRAFT_80243"/>
<keyword evidence="3" id="KW-1185">Reference proteome</keyword>
<keyword evidence="1" id="KW-0812">Transmembrane</keyword>
<dbReference type="InParanoid" id="D2VJZ1"/>
<feature type="transmembrane region" description="Helical" evidence="1">
    <location>
        <begin position="78"/>
        <end position="100"/>
    </location>
</feature>
<dbReference type="OMA" id="NRRLRMY"/>
<evidence type="ECO:0000313" key="3">
    <source>
        <dbReference type="Proteomes" id="UP000006671"/>
    </source>
</evidence>
<dbReference type="RefSeq" id="XP_002675598.1">
    <property type="nucleotide sequence ID" value="XM_002675552.1"/>
</dbReference>
<dbReference type="EMBL" id="GG738877">
    <property type="protein sequence ID" value="EFC42854.1"/>
    <property type="molecule type" value="Genomic_DNA"/>
</dbReference>
<feature type="transmembrane region" description="Helical" evidence="1">
    <location>
        <begin position="40"/>
        <end position="58"/>
    </location>
</feature>
<keyword evidence="1" id="KW-1133">Transmembrane helix</keyword>
<gene>
    <name evidence="2" type="ORF">NAEGRDRAFT_80243</name>
</gene>